<keyword evidence="2" id="KW-1185">Reference proteome</keyword>
<gene>
    <name evidence="1" type="ORF">INT46_004733</name>
</gene>
<organism evidence="1 2">
    <name type="scientific">Mucor plumbeus</name>
    <dbReference type="NCBI Taxonomy" id="97098"/>
    <lineage>
        <taxon>Eukaryota</taxon>
        <taxon>Fungi</taxon>
        <taxon>Fungi incertae sedis</taxon>
        <taxon>Mucoromycota</taxon>
        <taxon>Mucoromycotina</taxon>
        <taxon>Mucoromycetes</taxon>
        <taxon>Mucorales</taxon>
        <taxon>Mucorineae</taxon>
        <taxon>Mucoraceae</taxon>
        <taxon>Mucor</taxon>
    </lineage>
</organism>
<evidence type="ECO:0000313" key="1">
    <source>
        <dbReference type="EMBL" id="KAG2191760.1"/>
    </source>
</evidence>
<dbReference type="OrthoDB" id="5598377at2759"/>
<reference evidence="1" key="1">
    <citation type="submission" date="2020-12" db="EMBL/GenBank/DDBJ databases">
        <title>Metabolic potential, ecology and presence of endohyphal bacteria is reflected in genomic diversity of Mucoromycotina.</title>
        <authorList>
            <person name="Muszewska A."/>
            <person name="Okrasinska A."/>
            <person name="Steczkiewicz K."/>
            <person name="Drgas O."/>
            <person name="Orlowska M."/>
            <person name="Perlinska-Lenart U."/>
            <person name="Aleksandrzak-Piekarczyk T."/>
            <person name="Szatraj K."/>
            <person name="Zielenkiewicz U."/>
            <person name="Pilsyk S."/>
            <person name="Malc E."/>
            <person name="Mieczkowski P."/>
            <person name="Kruszewska J.S."/>
            <person name="Biernat P."/>
            <person name="Pawlowska J."/>
        </authorList>
    </citation>
    <scope>NUCLEOTIDE SEQUENCE</scope>
    <source>
        <strain evidence="1">CBS 226.32</strain>
    </source>
</reference>
<protein>
    <submittedName>
        <fullName evidence="1">Uncharacterized protein</fullName>
    </submittedName>
</protein>
<name>A0A8H7QHD5_9FUNG</name>
<comment type="caution">
    <text evidence="1">The sequence shown here is derived from an EMBL/GenBank/DDBJ whole genome shotgun (WGS) entry which is preliminary data.</text>
</comment>
<dbReference type="EMBL" id="JAEPRC010000791">
    <property type="protein sequence ID" value="KAG2191760.1"/>
    <property type="molecule type" value="Genomic_DNA"/>
</dbReference>
<dbReference type="AlphaFoldDB" id="A0A8H7QHD5"/>
<evidence type="ECO:0000313" key="2">
    <source>
        <dbReference type="Proteomes" id="UP000650833"/>
    </source>
</evidence>
<accession>A0A8H7QHD5</accession>
<proteinExistence type="predicted"/>
<dbReference type="Proteomes" id="UP000650833">
    <property type="component" value="Unassembled WGS sequence"/>
</dbReference>
<feature type="non-terminal residue" evidence="1">
    <location>
        <position position="187"/>
    </location>
</feature>
<sequence length="187" mass="21696">RQKSAWRVSQLKYLQRKRSKLIRRYQNNDTVLNQRLSVVKKLISDLQQEQHNDELPMMINETQFFNFTNICAPSAVTQTEIKYFADQIPSKDKILDEQHEEVCASSTLDDLSDGSLRKPKNSSPGIDRLPYKIYNLLFAHDRTAKLAIDLFNDALEKGIFPESWQGKCVVLLPKNQNLASLMFIYTE</sequence>